<dbReference type="SUPFAM" id="SSF46689">
    <property type="entry name" value="Homeodomain-like"/>
    <property type="match status" value="1"/>
</dbReference>
<keyword evidence="4" id="KW-0804">Transcription</keyword>
<protein>
    <submittedName>
        <fullName evidence="8">PAS domain S-box-containing protein</fullName>
    </submittedName>
</protein>
<evidence type="ECO:0000313" key="8">
    <source>
        <dbReference type="EMBL" id="SMF02431.1"/>
    </source>
</evidence>
<keyword evidence="1" id="KW-0547">Nucleotide-binding</keyword>
<proteinExistence type="predicted"/>
<evidence type="ECO:0000256" key="1">
    <source>
        <dbReference type="ARBA" id="ARBA00022741"/>
    </source>
</evidence>
<keyword evidence="9" id="KW-1185">Reference proteome</keyword>
<evidence type="ECO:0000259" key="5">
    <source>
        <dbReference type="PROSITE" id="PS50045"/>
    </source>
</evidence>
<dbReference type="SUPFAM" id="SSF55785">
    <property type="entry name" value="PYP-like sensor domain (PAS domain)"/>
    <property type="match status" value="1"/>
</dbReference>
<dbReference type="GO" id="GO:0005524">
    <property type="term" value="F:ATP binding"/>
    <property type="evidence" value="ECO:0007669"/>
    <property type="project" value="UniProtKB-KW"/>
</dbReference>
<dbReference type="GO" id="GO:0043565">
    <property type="term" value="F:sequence-specific DNA binding"/>
    <property type="evidence" value="ECO:0007669"/>
    <property type="project" value="InterPro"/>
</dbReference>
<evidence type="ECO:0000259" key="7">
    <source>
        <dbReference type="PROSITE" id="PS50113"/>
    </source>
</evidence>
<dbReference type="PROSITE" id="PS50112">
    <property type="entry name" value="PAS"/>
    <property type="match status" value="1"/>
</dbReference>
<dbReference type="PROSITE" id="PS50113">
    <property type="entry name" value="PAC"/>
    <property type="match status" value="1"/>
</dbReference>
<dbReference type="Proteomes" id="UP000192906">
    <property type="component" value="Unassembled WGS sequence"/>
</dbReference>
<reference evidence="9" key="1">
    <citation type="submission" date="2017-04" db="EMBL/GenBank/DDBJ databases">
        <authorList>
            <person name="Varghese N."/>
            <person name="Submissions S."/>
        </authorList>
    </citation>
    <scope>NUCLEOTIDE SEQUENCE [LARGE SCALE GENOMIC DNA]</scope>
    <source>
        <strain evidence="9">K3S</strain>
    </source>
</reference>
<dbReference type="InterPro" id="IPR009057">
    <property type="entry name" value="Homeodomain-like_sf"/>
</dbReference>
<dbReference type="PRINTS" id="PR01590">
    <property type="entry name" value="HTHFIS"/>
</dbReference>
<keyword evidence="3" id="KW-0805">Transcription regulation</keyword>
<name>A0A1X7CSS0_9BACT</name>
<dbReference type="EMBL" id="FWZU01000002">
    <property type="protein sequence ID" value="SMF02431.1"/>
    <property type="molecule type" value="Genomic_DNA"/>
</dbReference>
<dbReference type="PROSITE" id="PS50045">
    <property type="entry name" value="SIGMA54_INTERACT_4"/>
    <property type="match status" value="1"/>
</dbReference>
<dbReference type="CDD" id="cd00130">
    <property type="entry name" value="PAS"/>
    <property type="match status" value="1"/>
</dbReference>
<evidence type="ECO:0000256" key="4">
    <source>
        <dbReference type="ARBA" id="ARBA00023163"/>
    </source>
</evidence>
<dbReference type="NCBIfam" id="TIGR00229">
    <property type="entry name" value="sensory_box"/>
    <property type="match status" value="1"/>
</dbReference>
<dbReference type="Gene3D" id="3.40.50.300">
    <property type="entry name" value="P-loop containing nucleotide triphosphate hydrolases"/>
    <property type="match status" value="1"/>
</dbReference>
<gene>
    <name evidence="8" type="ORF">SAMN06295933_1209</name>
</gene>
<dbReference type="InterPro" id="IPR003593">
    <property type="entry name" value="AAA+_ATPase"/>
</dbReference>
<dbReference type="InterPro" id="IPR058031">
    <property type="entry name" value="AAA_lid_NorR"/>
</dbReference>
<dbReference type="InterPro" id="IPR002078">
    <property type="entry name" value="Sigma_54_int"/>
</dbReference>
<dbReference type="CDD" id="cd00009">
    <property type="entry name" value="AAA"/>
    <property type="match status" value="1"/>
</dbReference>
<dbReference type="Gene3D" id="1.10.8.60">
    <property type="match status" value="1"/>
</dbReference>
<feature type="domain" description="PAS" evidence="6">
    <location>
        <begin position="6"/>
        <end position="51"/>
    </location>
</feature>
<dbReference type="STRING" id="1519643.SAMN06295933_1209"/>
<dbReference type="Gene3D" id="1.10.10.60">
    <property type="entry name" value="Homeodomain-like"/>
    <property type="match status" value="1"/>
</dbReference>
<dbReference type="InterPro" id="IPR035965">
    <property type="entry name" value="PAS-like_dom_sf"/>
</dbReference>
<accession>A0A1X7CSS0</accession>
<feature type="domain" description="Sigma-54 factor interaction" evidence="5">
    <location>
        <begin position="149"/>
        <end position="376"/>
    </location>
</feature>
<dbReference type="InterPro" id="IPR000014">
    <property type="entry name" value="PAS"/>
</dbReference>
<dbReference type="AlphaFoldDB" id="A0A1X7CSS0"/>
<dbReference type="SMART" id="SM00382">
    <property type="entry name" value="AAA"/>
    <property type="match status" value="1"/>
</dbReference>
<organism evidence="8 9">
    <name type="scientific">Desulfovibrio gilichinskyi</name>
    <dbReference type="NCBI Taxonomy" id="1519643"/>
    <lineage>
        <taxon>Bacteria</taxon>
        <taxon>Pseudomonadati</taxon>
        <taxon>Thermodesulfobacteriota</taxon>
        <taxon>Desulfovibrionia</taxon>
        <taxon>Desulfovibrionales</taxon>
        <taxon>Desulfovibrionaceae</taxon>
        <taxon>Desulfovibrio</taxon>
    </lineage>
</organism>
<dbReference type="Pfam" id="PF00158">
    <property type="entry name" value="Sigma54_activat"/>
    <property type="match status" value="1"/>
</dbReference>
<dbReference type="Pfam" id="PF25601">
    <property type="entry name" value="AAA_lid_14"/>
    <property type="match status" value="1"/>
</dbReference>
<evidence type="ECO:0000313" key="9">
    <source>
        <dbReference type="Proteomes" id="UP000192906"/>
    </source>
</evidence>
<feature type="domain" description="PAC" evidence="7">
    <location>
        <begin position="82"/>
        <end position="134"/>
    </location>
</feature>
<dbReference type="Pfam" id="PF13426">
    <property type="entry name" value="PAS_9"/>
    <property type="match status" value="1"/>
</dbReference>
<keyword evidence="2" id="KW-0067">ATP-binding</keyword>
<evidence type="ECO:0000259" key="6">
    <source>
        <dbReference type="PROSITE" id="PS50112"/>
    </source>
</evidence>
<dbReference type="SUPFAM" id="SSF52540">
    <property type="entry name" value="P-loop containing nucleoside triphosphate hydrolases"/>
    <property type="match status" value="1"/>
</dbReference>
<dbReference type="RefSeq" id="WP_245805480.1">
    <property type="nucleotide sequence ID" value="NZ_FWZU01000002.1"/>
</dbReference>
<dbReference type="FunFam" id="3.40.50.300:FF:000006">
    <property type="entry name" value="DNA-binding transcriptional regulator NtrC"/>
    <property type="match status" value="1"/>
</dbReference>
<dbReference type="SMART" id="SM00091">
    <property type="entry name" value="PAS"/>
    <property type="match status" value="1"/>
</dbReference>
<dbReference type="PANTHER" id="PTHR32071">
    <property type="entry name" value="TRANSCRIPTIONAL REGULATORY PROTEIN"/>
    <property type="match status" value="1"/>
</dbReference>
<sequence>MKDQEINLYMREVIDTMNEGLFLIRPDGTIMMVNDALLKMTGFKQEELLGKPCSVFGCDACERSRELGKQHWCRLFNTRTEGSKNCYIISKNGSYLHVLKKASILENDNGEIIGAVETLTDISELDRKELKIQELSFQLHRDDNQFCGFIGNSPAMQKVYALITKAAQSDAPVIIFGESGTGKELAAQAIHQLSPRKDKPFVQLNCAALNDALLESELFGHVKGSFTGAYRHRAGRFEEAGSGDIFLDEIGDVPLQIQVKLLRVLETKSFERVGDSLTLSMKARLITATNQNLQELVRDKKFREDFFFRINVIPVHLPPLRERKEDLHRLVEHFISINPNLDKSESPTPETMRKLIEYDWPGNVRELKSALEYAAVVKESGPMLPHHLPPQINYFSGEYCNIATVRSQEAQTRELTEKEELISALKKTSGNKSETARILNVSRGTVHNRIRKHRIEYRIYE</sequence>
<dbReference type="GO" id="GO:0006355">
    <property type="term" value="P:regulation of DNA-templated transcription"/>
    <property type="evidence" value="ECO:0007669"/>
    <property type="project" value="InterPro"/>
</dbReference>
<dbReference type="InterPro" id="IPR027417">
    <property type="entry name" value="P-loop_NTPase"/>
</dbReference>
<dbReference type="InterPro" id="IPR002197">
    <property type="entry name" value="HTH_Fis"/>
</dbReference>
<evidence type="ECO:0000256" key="3">
    <source>
        <dbReference type="ARBA" id="ARBA00023015"/>
    </source>
</evidence>
<evidence type="ECO:0000256" key="2">
    <source>
        <dbReference type="ARBA" id="ARBA00022840"/>
    </source>
</evidence>
<dbReference type="Pfam" id="PF02954">
    <property type="entry name" value="HTH_8"/>
    <property type="match status" value="1"/>
</dbReference>
<dbReference type="InterPro" id="IPR000700">
    <property type="entry name" value="PAS-assoc_C"/>
</dbReference>
<dbReference type="Gene3D" id="3.30.450.20">
    <property type="entry name" value="PAS domain"/>
    <property type="match status" value="1"/>
</dbReference>